<dbReference type="Proteomes" id="UP001179952">
    <property type="component" value="Unassembled WGS sequence"/>
</dbReference>
<organism evidence="1 2">
    <name type="scientific">Acorus gramineus</name>
    <name type="common">Dwarf sweet flag</name>
    <dbReference type="NCBI Taxonomy" id="55184"/>
    <lineage>
        <taxon>Eukaryota</taxon>
        <taxon>Viridiplantae</taxon>
        <taxon>Streptophyta</taxon>
        <taxon>Embryophyta</taxon>
        <taxon>Tracheophyta</taxon>
        <taxon>Spermatophyta</taxon>
        <taxon>Magnoliopsida</taxon>
        <taxon>Liliopsida</taxon>
        <taxon>Acoraceae</taxon>
        <taxon>Acorus</taxon>
    </lineage>
</organism>
<reference evidence="1" key="1">
    <citation type="journal article" date="2023" name="Nat. Commun.">
        <title>Diploid and tetraploid genomes of Acorus and the evolution of monocots.</title>
        <authorList>
            <person name="Ma L."/>
            <person name="Liu K.W."/>
            <person name="Li Z."/>
            <person name="Hsiao Y.Y."/>
            <person name="Qi Y."/>
            <person name="Fu T."/>
            <person name="Tang G.D."/>
            <person name="Zhang D."/>
            <person name="Sun W.H."/>
            <person name="Liu D.K."/>
            <person name="Li Y."/>
            <person name="Chen G.Z."/>
            <person name="Liu X.D."/>
            <person name="Liao X.Y."/>
            <person name="Jiang Y.T."/>
            <person name="Yu X."/>
            <person name="Hao Y."/>
            <person name="Huang J."/>
            <person name="Zhao X.W."/>
            <person name="Ke S."/>
            <person name="Chen Y.Y."/>
            <person name="Wu W.L."/>
            <person name="Hsu J.L."/>
            <person name="Lin Y.F."/>
            <person name="Huang M.D."/>
            <person name="Li C.Y."/>
            <person name="Huang L."/>
            <person name="Wang Z.W."/>
            <person name="Zhao X."/>
            <person name="Zhong W.Y."/>
            <person name="Peng D.H."/>
            <person name="Ahmad S."/>
            <person name="Lan S."/>
            <person name="Zhang J.S."/>
            <person name="Tsai W.C."/>
            <person name="Van de Peer Y."/>
            <person name="Liu Z.J."/>
        </authorList>
    </citation>
    <scope>NUCLEOTIDE SEQUENCE</scope>
    <source>
        <strain evidence="1">SCP</strain>
    </source>
</reference>
<gene>
    <name evidence="1" type="ORF">QJS04_geneDACA015039</name>
</gene>
<reference evidence="1" key="2">
    <citation type="submission" date="2023-06" db="EMBL/GenBank/DDBJ databases">
        <authorList>
            <person name="Ma L."/>
            <person name="Liu K.-W."/>
            <person name="Li Z."/>
            <person name="Hsiao Y.-Y."/>
            <person name="Qi Y."/>
            <person name="Fu T."/>
            <person name="Tang G."/>
            <person name="Zhang D."/>
            <person name="Sun W.-H."/>
            <person name="Liu D.-K."/>
            <person name="Li Y."/>
            <person name="Chen G.-Z."/>
            <person name="Liu X.-D."/>
            <person name="Liao X.-Y."/>
            <person name="Jiang Y.-T."/>
            <person name="Yu X."/>
            <person name="Hao Y."/>
            <person name="Huang J."/>
            <person name="Zhao X.-W."/>
            <person name="Ke S."/>
            <person name="Chen Y.-Y."/>
            <person name="Wu W.-L."/>
            <person name="Hsu J.-L."/>
            <person name="Lin Y.-F."/>
            <person name="Huang M.-D."/>
            <person name="Li C.-Y."/>
            <person name="Huang L."/>
            <person name="Wang Z.-W."/>
            <person name="Zhao X."/>
            <person name="Zhong W.-Y."/>
            <person name="Peng D.-H."/>
            <person name="Ahmad S."/>
            <person name="Lan S."/>
            <person name="Zhang J.-S."/>
            <person name="Tsai W.-C."/>
            <person name="Van De Peer Y."/>
            <person name="Liu Z.-J."/>
        </authorList>
    </citation>
    <scope>NUCLEOTIDE SEQUENCE</scope>
    <source>
        <strain evidence="1">SCP</strain>
        <tissue evidence="1">Leaves</tissue>
    </source>
</reference>
<dbReference type="AlphaFoldDB" id="A0AAV9BWX9"/>
<name>A0AAV9BWX9_ACOGR</name>
<protein>
    <submittedName>
        <fullName evidence="1">Uncharacterized protein</fullName>
    </submittedName>
</protein>
<evidence type="ECO:0000313" key="2">
    <source>
        <dbReference type="Proteomes" id="UP001179952"/>
    </source>
</evidence>
<evidence type="ECO:0000313" key="1">
    <source>
        <dbReference type="EMBL" id="KAK1280627.1"/>
    </source>
</evidence>
<keyword evidence="2" id="KW-1185">Reference proteome</keyword>
<dbReference type="EMBL" id="JAUJYN010000001">
    <property type="protein sequence ID" value="KAK1280627.1"/>
    <property type="molecule type" value="Genomic_DNA"/>
</dbReference>
<comment type="caution">
    <text evidence="1">The sequence shown here is derived from an EMBL/GenBank/DDBJ whole genome shotgun (WGS) entry which is preliminary data.</text>
</comment>
<accession>A0AAV9BWX9</accession>
<proteinExistence type="predicted"/>
<sequence>MREEPEALGVVILHGVGFPTLDLIKLVCGDPQISHRSLVKHIEPSFDSLKRYLDVKECEACCSLARAIGRIKTPVD</sequence>